<keyword evidence="3" id="KW-1185">Reference proteome</keyword>
<feature type="transmembrane region" description="Helical" evidence="1">
    <location>
        <begin position="31"/>
        <end position="52"/>
    </location>
</feature>
<organism evidence="2 3">
    <name type="scientific">Acidisoma cellulosilyticum</name>
    <dbReference type="NCBI Taxonomy" id="2802395"/>
    <lineage>
        <taxon>Bacteria</taxon>
        <taxon>Pseudomonadati</taxon>
        <taxon>Pseudomonadota</taxon>
        <taxon>Alphaproteobacteria</taxon>
        <taxon>Acetobacterales</taxon>
        <taxon>Acidocellaceae</taxon>
        <taxon>Acidisoma</taxon>
    </lineage>
</organism>
<reference evidence="2 3" key="1">
    <citation type="journal article" date="2021" name="Microorganisms">
        <title>Acidisoma silvae sp. nov. and Acidisomacellulosilytica sp. nov., Two Acidophilic Bacteria Isolated from Decaying Wood, Hydrolyzing Cellulose and Producing Poly-3-hydroxybutyrate.</title>
        <authorList>
            <person name="Mieszkin S."/>
            <person name="Pouder E."/>
            <person name="Uroz S."/>
            <person name="Simon-Colin C."/>
            <person name="Alain K."/>
        </authorList>
    </citation>
    <scope>NUCLEOTIDE SEQUENCE [LARGE SCALE GENOMIC DNA]</scope>
    <source>
        <strain evidence="2 3">HW T5.17</strain>
    </source>
</reference>
<comment type="caution">
    <text evidence="2">The sequence shown here is derived from an EMBL/GenBank/DDBJ whole genome shotgun (WGS) entry which is preliminary data.</text>
</comment>
<dbReference type="Proteomes" id="UP000721844">
    <property type="component" value="Unassembled WGS sequence"/>
</dbReference>
<evidence type="ECO:0000313" key="2">
    <source>
        <dbReference type="EMBL" id="MCB8880689.1"/>
    </source>
</evidence>
<gene>
    <name evidence="2" type="ORF">ACELLULO517_10640</name>
</gene>
<protein>
    <recommendedName>
        <fullName evidence="4">Cyd operon protein YbgT</fullName>
    </recommendedName>
</protein>
<proteinExistence type="predicted"/>
<evidence type="ECO:0000256" key="1">
    <source>
        <dbReference type="SAM" id="Phobius"/>
    </source>
</evidence>
<sequence>MTRLLQIAALAVVLVFALLFAVVAGDYAPWYFAWMVGTVMIILIAAAGAVLFETQEAGRADGRDPSF</sequence>
<keyword evidence="1" id="KW-1133">Transmembrane helix</keyword>
<evidence type="ECO:0008006" key="4">
    <source>
        <dbReference type="Google" id="ProtNLM"/>
    </source>
</evidence>
<keyword evidence="1" id="KW-0472">Membrane</keyword>
<accession>A0A963Z1A9</accession>
<name>A0A963Z1A9_9PROT</name>
<dbReference type="AlphaFoldDB" id="A0A963Z1A9"/>
<keyword evidence="1" id="KW-0812">Transmembrane</keyword>
<dbReference type="RefSeq" id="WP_227307350.1">
    <property type="nucleotide sequence ID" value="NZ_JAESVA010000003.1"/>
</dbReference>
<evidence type="ECO:0000313" key="3">
    <source>
        <dbReference type="Proteomes" id="UP000721844"/>
    </source>
</evidence>
<dbReference type="EMBL" id="JAESVA010000003">
    <property type="protein sequence ID" value="MCB8880689.1"/>
    <property type="molecule type" value="Genomic_DNA"/>
</dbReference>